<keyword evidence="3" id="KW-0238">DNA-binding</keyword>
<dbReference type="PROSITE" id="PS50949">
    <property type="entry name" value="HTH_GNTR"/>
    <property type="match status" value="1"/>
</dbReference>
<evidence type="ECO:0000256" key="3">
    <source>
        <dbReference type="ARBA" id="ARBA00023125"/>
    </source>
</evidence>
<evidence type="ECO:0000313" key="7">
    <source>
        <dbReference type="Proteomes" id="UP001597196"/>
    </source>
</evidence>
<reference evidence="7" key="1">
    <citation type="journal article" date="2019" name="Int. J. Syst. Evol. Microbiol.">
        <title>The Global Catalogue of Microorganisms (GCM) 10K type strain sequencing project: providing services to taxonomists for standard genome sequencing and annotation.</title>
        <authorList>
            <consortium name="The Broad Institute Genomics Platform"/>
            <consortium name="The Broad Institute Genome Sequencing Center for Infectious Disease"/>
            <person name="Wu L."/>
            <person name="Ma J."/>
        </authorList>
    </citation>
    <scope>NUCLEOTIDE SEQUENCE [LARGE SCALE GENOMIC DNA]</scope>
    <source>
        <strain evidence="7">CCM 8980</strain>
    </source>
</reference>
<dbReference type="SMART" id="SM00345">
    <property type="entry name" value="HTH_GNTR"/>
    <property type="match status" value="1"/>
</dbReference>
<evidence type="ECO:0000313" key="6">
    <source>
        <dbReference type="EMBL" id="MFD1430250.1"/>
    </source>
</evidence>
<comment type="caution">
    <text evidence="6">The sequence shown here is derived from an EMBL/GenBank/DDBJ whole genome shotgun (WGS) entry which is preliminary data.</text>
</comment>
<dbReference type="PANTHER" id="PTHR30146">
    <property type="entry name" value="LACI-RELATED TRANSCRIPTIONAL REPRESSOR"/>
    <property type="match status" value="1"/>
</dbReference>
<dbReference type="InterPro" id="IPR046335">
    <property type="entry name" value="LacI/GalR-like_sensor"/>
</dbReference>
<keyword evidence="4" id="KW-0804">Transcription</keyword>
<dbReference type="InterPro" id="IPR036390">
    <property type="entry name" value="WH_DNA-bd_sf"/>
</dbReference>
<dbReference type="EMBL" id="JBHTOC010000011">
    <property type="protein sequence ID" value="MFD1430250.1"/>
    <property type="molecule type" value="Genomic_DNA"/>
</dbReference>
<dbReference type="InterPro" id="IPR000524">
    <property type="entry name" value="Tscrpt_reg_HTH_GntR"/>
</dbReference>
<organism evidence="6 7">
    <name type="scientific">Lacticaseibacillus mingshuiensis</name>
    <dbReference type="NCBI Taxonomy" id="2799574"/>
    <lineage>
        <taxon>Bacteria</taxon>
        <taxon>Bacillati</taxon>
        <taxon>Bacillota</taxon>
        <taxon>Bacilli</taxon>
        <taxon>Lactobacillales</taxon>
        <taxon>Lactobacillaceae</taxon>
        <taxon>Lacticaseibacillus</taxon>
    </lineage>
</organism>
<dbReference type="SUPFAM" id="SSF53822">
    <property type="entry name" value="Periplasmic binding protein-like I"/>
    <property type="match status" value="1"/>
</dbReference>
<dbReference type="PANTHER" id="PTHR30146:SF95">
    <property type="entry name" value="RIBOSE OPERON REPRESSOR"/>
    <property type="match status" value="1"/>
</dbReference>
<dbReference type="InterPro" id="IPR036388">
    <property type="entry name" value="WH-like_DNA-bd_sf"/>
</dbReference>
<dbReference type="PRINTS" id="PR00035">
    <property type="entry name" value="HTHGNTR"/>
</dbReference>
<dbReference type="Gene3D" id="3.40.50.2300">
    <property type="match status" value="2"/>
</dbReference>
<evidence type="ECO:0000256" key="1">
    <source>
        <dbReference type="ARBA" id="ARBA00022491"/>
    </source>
</evidence>
<feature type="domain" description="HTH gntR-type" evidence="5">
    <location>
        <begin position="7"/>
        <end position="75"/>
    </location>
</feature>
<evidence type="ECO:0000259" key="5">
    <source>
        <dbReference type="PROSITE" id="PS50949"/>
    </source>
</evidence>
<gene>
    <name evidence="6" type="ORF">ACFQ4P_08325</name>
</gene>
<dbReference type="Proteomes" id="UP001597196">
    <property type="component" value="Unassembled WGS sequence"/>
</dbReference>
<dbReference type="InterPro" id="IPR028082">
    <property type="entry name" value="Peripla_BP_I"/>
</dbReference>
<dbReference type="Pfam" id="PF00392">
    <property type="entry name" value="GntR"/>
    <property type="match status" value="1"/>
</dbReference>
<dbReference type="RefSeq" id="WP_203626572.1">
    <property type="nucleotide sequence ID" value="NZ_BOLQ01000006.1"/>
</dbReference>
<name>A0ABW4CKS5_9LACO</name>
<sequence length="371" mass="41328">MNRGSSKPLYEQIYEDLKDKINDNTYPINTLLPTEKELTGLYNVSRITIQKAVNLLASEDMVTRHAGVGTTVIHQERLPSSNRLIGLVMSGISDSFGRRLVESITDACNLAGYSLIIKFSHESQRKEQACIQALLDIPVQGILIAPLEKTFFDPLLMQKILDGMPIVVLDKQFTGIDSLFVGTDHTAGAEQAAQLIAGMGHRNIGFFGYDRIANSSLETRESAFNNVYSHTNHPLRAAAFANIVQSHYFQHDEVALQEDIQRIRNFIATKRPTCVIAIDNYVASLTREAIKELHLSIPKDICLFGFDSDSSAFPSLRYTYLAQDEEMIGKTAFAMLSEYISNKHVAVKKQLIPPAIVDYGSVIRASEMLRA</sequence>
<dbReference type="CDD" id="cd07377">
    <property type="entry name" value="WHTH_GntR"/>
    <property type="match status" value="1"/>
</dbReference>
<dbReference type="Pfam" id="PF13377">
    <property type="entry name" value="Peripla_BP_3"/>
    <property type="match status" value="1"/>
</dbReference>
<keyword evidence="2" id="KW-0805">Transcription regulation</keyword>
<keyword evidence="7" id="KW-1185">Reference proteome</keyword>
<evidence type="ECO:0000256" key="2">
    <source>
        <dbReference type="ARBA" id="ARBA00023015"/>
    </source>
</evidence>
<keyword evidence="1" id="KW-0678">Repressor</keyword>
<dbReference type="Gene3D" id="1.10.10.10">
    <property type="entry name" value="Winged helix-like DNA-binding domain superfamily/Winged helix DNA-binding domain"/>
    <property type="match status" value="1"/>
</dbReference>
<dbReference type="SUPFAM" id="SSF46785">
    <property type="entry name" value="Winged helix' DNA-binding domain"/>
    <property type="match status" value="1"/>
</dbReference>
<accession>A0ABW4CKS5</accession>
<evidence type="ECO:0000256" key="4">
    <source>
        <dbReference type="ARBA" id="ARBA00023163"/>
    </source>
</evidence>
<protein>
    <submittedName>
        <fullName evidence="6">GntR family transcriptional regulator</fullName>
    </submittedName>
</protein>
<dbReference type="CDD" id="cd06267">
    <property type="entry name" value="PBP1_LacI_sugar_binding-like"/>
    <property type="match status" value="1"/>
</dbReference>
<proteinExistence type="predicted"/>